<dbReference type="InterPro" id="IPR029058">
    <property type="entry name" value="AB_hydrolase_fold"/>
</dbReference>
<dbReference type="GO" id="GO:0034354">
    <property type="term" value="P:'de novo' NAD+ biosynthetic process from L-tryptophan"/>
    <property type="evidence" value="ECO:0007669"/>
    <property type="project" value="UniProtKB-UniRule"/>
</dbReference>
<dbReference type="EC" id="3.5.1.9" evidence="3"/>
<organism evidence="6 7">
    <name type="scientific">Metschnikowia bicuspidata var. bicuspidata NRRL YB-4993</name>
    <dbReference type="NCBI Taxonomy" id="869754"/>
    <lineage>
        <taxon>Eukaryota</taxon>
        <taxon>Fungi</taxon>
        <taxon>Dikarya</taxon>
        <taxon>Ascomycota</taxon>
        <taxon>Saccharomycotina</taxon>
        <taxon>Pichiomycetes</taxon>
        <taxon>Metschnikowiaceae</taxon>
        <taxon>Metschnikowia</taxon>
    </lineage>
</organism>
<keyword evidence="2 3" id="KW-0823">Tryptophan catabolism</keyword>
<evidence type="ECO:0000313" key="7">
    <source>
        <dbReference type="Proteomes" id="UP000092555"/>
    </source>
</evidence>
<feature type="region of interest" description="Disordered" evidence="4">
    <location>
        <begin position="266"/>
        <end position="288"/>
    </location>
</feature>
<evidence type="ECO:0000256" key="1">
    <source>
        <dbReference type="ARBA" id="ARBA00022801"/>
    </source>
</evidence>
<dbReference type="InterPro" id="IPR050300">
    <property type="entry name" value="GDXG_lipolytic_enzyme"/>
</dbReference>
<dbReference type="Proteomes" id="UP000092555">
    <property type="component" value="Unassembled WGS sequence"/>
</dbReference>
<dbReference type="GO" id="GO:0004061">
    <property type="term" value="F:arylformamidase activity"/>
    <property type="evidence" value="ECO:0007669"/>
    <property type="project" value="UniProtKB-UniRule"/>
</dbReference>
<evidence type="ECO:0000256" key="2">
    <source>
        <dbReference type="ARBA" id="ARBA00023079"/>
    </source>
</evidence>
<comment type="catalytic activity">
    <reaction evidence="3">
        <text>N-formyl-L-kynurenine + H2O = L-kynurenine + formate + H(+)</text>
        <dbReference type="Rhea" id="RHEA:13009"/>
        <dbReference type="ChEBI" id="CHEBI:15377"/>
        <dbReference type="ChEBI" id="CHEBI:15378"/>
        <dbReference type="ChEBI" id="CHEBI:15740"/>
        <dbReference type="ChEBI" id="CHEBI:57959"/>
        <dbReference type="ChEBI" id="CHEBI:58629"/>
        <dbReference type="EC" id="3.5.1.9"/>
    </reaction>
</comment>
<dbReference type="OrthoDB" id="420264at2759"/>
<dbReference type="RefSeq" id="XP_018710907.1">
    <property type="nucleotide sequence ID" value="XM_018854891.1"/>
</dbReference>
<comment type="domain">
    <text evidence="3">The main chain amide nitrogen atoms of the second glycine and its adjacent residue in the HGGXW motif define the oxyanion hole, and stabilize the oxyanion that forms during the nucleophilic attack by the catalytic serine during substrate cleavage.</text>
</comment>
<dbReference type="SUPFAM" id="SSF53474">
    <property type="entry name" value="alpha/beta-Hydrolases"/>
    <property type="match status" value="1"/>
</dbReference>
<comment type="caution">
    <text evidence="6">The sequence shown here is derived from an EMBL/GenBank/DDBJ whole genome shotgun (WGS) entry which is preliminary data.</text>
</comment>
<dbReference type="PANTHER" id="PTHR48081">
    <property type="entry name" value="AB HYDROLASE SUPERFAMILY PROTEIN C4A8.06C"/>
    <property type="match status" value="1"/>
</dbReference>
<feature type="short sequence motif" description="HGGXW" evidence="3">
    <location>
        <begin position="30"/>
        <end position="34"/>
    </location>
</feature>
<comment type="pathway">
    <text evidence="3">Amino-acid degradation; L-tryptophan degradation via kynurenine pathway; L-kynurenine from L-tryptophan: step 2/2.</text>
</comment>
<dbReference type="Gene3D" id="3.40.50.1820">
    <property type="entry name" value="alpha/beta hydrolase"/>
    <property type="match status" value="1"/>
</dbReference>
<comment type="function">
    <text evidence="3">Catalyzes the hydrolysis of N-formyl-L-kynurenine to L-kynurenine, the second step in the kynurenine pathway of tryptophan degradation. Kynurenine may be further oxidized to nicotinic acid, NAD(H) and NADP(H). Required for elimination of toxic metabolites.</text>
</comment>
<reference evidence="6 7" key="1">
    <citation type="submission" date="2016-05" db="EMBL/GenBank/DDBJ databases">
        <title>Comparative genomics of biotechnologically important yeasts.</title>
        <authorList>
            <consortium name="DOE Joint Genome Institute"/>
            <person name="Riley R."/>
            <person name="Haridas S."/>
            <person name="Wolfe K.H."/>
            <person name="Lopes M.R."/>
            <person name="Hittinger C.T."/>
            <person name="Goker M."/>
            <person name="Salamov A."/>
            <person name="Wisecaver J."/>
            <person name="Long T.M."/>
            <person name="Aerts A.L."/>
            <person name="Barry K."/>
            <person name="Choi C."/>
            <person name="Clum A."/>
            <person name="Coughlan A.Y."/>
            <person name="Deshpande S."/>
            <person name="Douglass A.P."/>
            <person name="Hanson S.J."/>
            <person name="Klenk H.-P."/>
            <person name="LaButti K."/>
            <person name="Lapidus A."/>
            <person name="Lindquist E."/>
            <person name="Lipzen A."/>
            <person name="Meier-kolthoff J.P."/>
            <person name="Ohm R.A."/>
            <person name="Otillar R.P."/>
            <person name="Pangilinan J."/>
            <person name="Peng Y."/>
            <person name="Rokas A."/>
            <person name="Rosa C.A."/>
            <person name="Scheuner C."/>
            <person name="Sibirny A.A."/>
            <person name="Slot J.C."/>
            <person name="Stielow J.B."/>
            <person name="Sun H."/>
            <person name="Kurtzman C.P."/>
            <person name="Blackwell M."/>
            <person name="Grigoriev I.V."/>
            <person name="Jeffries T.W."/>
        </authorList>
    </citation>
    <scope>NUCLEOTIDE SEQUENCE [LARGE SCALE GENOMIC DNA]</scope>
    <source>
        <strain evidence="6 7">NRRL YB-4993</strain>
    </source>
</reference>
<comment type="subunit">
    <text evidence="3">Homodimer.</text>
</comment>
<dbReference type="ESTHER" id="9asco-a0a1a0h8r0">
    <property type="family name" value="Kynurenine-formamidase"/>
</dbReference>
<dbReference type="Pfam" id="PF07859">
    <property type="entry name" value="Abhydrolase_3"/>
    <property type="match status" value="1"/>
</dbReference>
<accession>A0A1A0H8R0</accession>
<evidence type="ECO:0000259" key="5">
    <source>
        <dbReference type="Pfam" id="PF07859"/>
    </source>
</evidence>
<dbReference type="STRING" id="869754.A0A1A0H8R0"/>
<feature type="domain" description="Alpha/beta hydrolase fold-3" evidence="5">
    <location>
        <begin position="27"/>
        <end position="114"/>
    </location>
</feature>
<dbReference type="InterPro" id="IPR027519">
    <property type="entry name" value="KFase_ver/fungi-typ"/>
</dbReference>
<evidence type="ECO:0000256" key="4">
    <source>
        <dbReference type="SAM" id="MobiDB-lite"/>
    </source>
</evidence>
<feature type="active site" evidence="3">
    <location>
        <position position="243"/>
    </location>
</feature>
<evidence type="ECO:0000256" key="3">
    <source>
        <dbReference type="HAMAP-Rule" id="MF_03014"/>
    </source>
</evidence>
<feature type="active site" evidence="3">
    <location>
        <position position="211"/>
    </location>
</feature>
<dbReference type="EMBL" id="LXTC01000004">
    <property type="protein sequence ID" value="OBA20385.1"/>
    <property type="molecule type" value="Genomic_DNA"/>
</dbReference>
<sequence>MEISYGPHALQKLKVFHHSPLNNHTLLLVHGGAWNDPLNTYDDFQDLVGFLQAAGAGGLVNIVGINYRLTPEVCHPQHLHDVLGGISKLVHELGVRRLLVAGHSVGATLALQLLNYRQIMADGVRELQKAGRAVEPVAPVAEFTLDTLFFIDGIYDIAGLVSEYGAPYAAFVDRAFVSERQYRGAVQPSWRSPGAFELCFEKAVVVQSTQDELLSLRQTKGFLAFLRGVGVDCEYHQEAWGRHEEVYRRRELAAVMVAALTRGGGNATNHVRPMGGEGGEEERGREGG</sequence>
<feature type="active site" description="Nucleophile" evidence="3">
    <location>
        <position position="104"/>
    </location>
</feature>
<dbReference type="GeneID" id="30027867"/>
<dbReference type="UniPathway" id="UPA00333">
    <property type="reaction ID" value="UER00454"/>
</dbReference>
<keyword evidence="1 3" id="KW-0378">Hydrolase</keyword>
<comment type="similarity">
    <text evidence="3">Belongs to the kynurenine formamidase family.</text>
</comment>
<dbReference type="InterPro" id="IPR013094">
    <property type="entry name" value="AB_hydrolase_3"/>
</dbReference>
<dbReference type="PANTHER" id="PTHR48081:SF33">
    <property type="entry name" value="KYNURENINE FORMAMIDASE"/>
    <property type="match status" value="1"/>
</dbReference>
<dbReference type="HAMAP" id="MF_03014">
    <property type="entry name" value="KFase"/>
    <property type="match status" value="1"/>
</dbReference>
<dbReference type="AlphaFoldDB" id="A0A1A0H8R0"/>
<name>A0A1A0H8R0_9ASCO</name>
<proteinExistence type="inferred from homology"/>
<dbReference type="GO" id="GO:0019441">
    <property type="term" value="P:L-tryptophan catabolic process to kynurenine"/>
    <property type="evidence" value="ECO:0007669"/>
    <property type="project" value="UniProtKB-UniRule"/>
</dbReference>
<evidence type="ECO:0000313" key="6">
    <source>
        <dbReference type="EMBL" id="OBA20385.1"/>
    </source>
</evidence>
<gene>
    <name evidence="3" type="primary">BNA7</name>
    <name evidence="6" type="ORF">METBIDRAFT_197762</name>
</gene>
<protein>
    <recommendedName>
        <fullName evidence="3">Kynurenine formamidase</fullName>
        <shortName evidence="3">KFA</shortName>
        <shortName evidence="3">KFase</shortName>
        <ecNumber evidence="3">3.5.1.9</ecNumber>
    </recommendedName>
    <alternativeName>
        <fullName evidence="3">Arylformamidase</fullName>
    </alternativeName>
    <alternativeName>
        <fullName evidence="3">N-formylkynurenine formamidase</fullName>
        <shortName evidence="3">FKF</shortName>
    </alternativeName>
</protein>
<keyword evidence="7" id="KW-1185">Reference proteome</keyword>